<dbReference type="EMBL" id="JAHKNI010000024">
    <property type="protein sequence ID" value="MBU3067728.1"/>
    <property type="molecule type" value="Genomic_DNA"/>
</dbReference>
<evidence type="ECO:0000313" key="5">
    <source>
        <dbReference type="Proteomes" id="UP000733379"/>
    </source>
</evidence>
<dbReference type="RefSeq" id="WP_215923807.1">
    <property type="nucleotide sequence ID" value="NZ_JAHKNI010000024.1"/>
</dbReference>
<gene>
    <name evidence="4" type="ORF">KO481_40195</name>
</gene>
<dbReference type="SUPFAM" id="SSF53335">
    <property type="entry name" value="S-adenosyl-L-methionine-dependent methyltransferases"/>
    <property type="match status" value="1"/>
</dbReference>
<feature type="compositionally biased region" description="Polar residues" evidence="1">
    <location>
        <begin position="1799"/>
        <end position="1811"/>
    </location>
</feature>
<name>A0ABS6BBR5_9NOCA</name>
<reference evidence="4 5" key="1">
    <citation type="submission" date="2021-06" db="EMBL/GenBank/DDBJ databases">
        <title>Actinomycetes sequencing.</title>
        <authorList>
            <person name="Shan Q."/>
        </authorList>
    </citation>
    <scope>NUCLEOTIDE SEQUENCE [LARGE SCALE GENOMIC DNA]</scope>
    <source>
        <strain evidence="4 5">NEAU-G5</strain>
    </source>
</reference>
<dbReference type="Pfam" id="PF25547">
    <property type="entry name" value="WXG100_2"/>
    <property type="match status" value="1"/>
</dbReference>
<organism evidence="4 5">
    <name type="scientific">Nocardia albiluteola</name>
    <dbReference type="NCBI Taxonomy" id="2842303"/>
    <lineage>
        <taxon>Bacteria</taxon>
        <taxon>Bacillati</taxon>
        <taxon>Actinomycetota</taxon>
        <taxon>Actinomycetes</taxon>
        <taxon>Mycobacteriales</taxon>
        <taxon>Nocardiaceae</taxon>
        <taxon>Nocardia</taxon>
    </lineage>
</organism>
<feature type="compositionally biased region" description="Polar residues" evidence="1">
    <location>
        <begin position="481"/>
        <end position="496"/>
    </location>
</feature>
<dbReference type="InterPro" id="IPR029063">
    <property type="entry name" value="SAM-dependent_MTases_sf"/>
</dbReference>
<feature type="region of interest" description="Disordered" evidence="1">
    <location>
        <begin position="285"/>
        <end position="669"/>
    </location>
</feature>
<feature type="compositionally biased region" description="Polar residues" evidence="1">
    <location>
        <begin position="357"/>
        <end position="373"/>
    </location>
</feature>
<dbReference type="Pfam" id="PF15644">
    <property type="entry name" value="Gln_amidase"/>
    <property type="match status" value="1"/>
</dbReference>
<comment type="caution">
    <text evidence="4">The sequence shown here is derived from an EMBL/GenBank/DDBJ whole genome shotgun (WGS) entry which is preliminary data.</text>
</comment>
<feature type="compositionally biased region" description="Polar residues" evidence="1">
    <location>
        <begin position="549"/>
        <end position="560"/>
    </location>
</feature>
<feature type="compositionally biased region" description="Low complexity" evidence="1">
    <location>
        <begin position="418"/>
        <end position="437"/>
    </location>
</feature>
<accession>A0ABS6BBR5</accession>
<feature type="compositionally biased region" description="Polar residues" evidence="1">
    <location>
        <begin position="337"/>
        <end position="349"/>
    </location>
</feature>
<feature type="compositionally biased region" description="Basic and acidic residues" evidence="1">
    <location>
        <begin position="566"/>
        <end position="576"/>
    </location>
</feature>
<feature type="compositionally biased region" description="Gly residues" evidence="1">
    <location>
        <begin position="1223"/>
        <end position="1233"/>
    </location>
</feature>
<feature type="compositionally biased region" description="Polar residues" evidence="1">
    <location>
        <begin position="654"/>
        <end position="665"/>
    </location>
</feature>
<feature type="region of interest" description="Disordered" evidence="1">
    <location>
        <begin position="684"/>
        <end position="708"/>
    </location>
</feature>
<feature type="compositionally biased region" description="Polar residues" evidence="1">
    <location>
        <begin position="397"/>
        <end position="409"/>
    </location>
</feature>
<evidence type="ECO:0000259" key="3">
    <source>
        <dbReference type="Pfam" id="PF25547"/>
    </source>
</evidence>
<feature type="compositionally biased region" description="Low complexity" evidence="1">
    <location>
        <begin position="1781"/>
        <end position="1795"/>
    </location>
</feature>
<sequence length="2437" mass="257936">MSIMLPDWAAGIIGVLGGGTWPEADEDALFALGAAWKQAAGDLKALDTDLADAKSAVDVAYPEGKGHDAIVAALDQFVTGNSSFDTLSGFMDQLGDYSDGTGASIEHSKLQILVAAAVTVAMLASAAIPGCQADLPLAWAMLRMALIGILQELFIELIQLEEGHIKSLDGWEIAFSGANMAASELGGRLFGKGFGSLLEKMLAGPIGKAVGEDLLKSFAGKFGQQALIGIAGGTGGLVAGTVAGEAQSTIMRGLTTGDWHLDKPEFSTNMFLNLAVSTGLHSALSEHAPGTTADTTAAPDVPTVTPDVPVPDTGTAPTDAITTDSASPNGIPARSAPTVTEQSGGTANDSGPMIGRSESQVPTVDSDANQNKPPEQAAAEPRTGTLKTAAPGPVRSSPVTSRPVTSDTAPVSDEIPGQPAQPAASIASNSASEIPAPMRDSPISAAPTNETATPIPGPATADETTTPVPASATAAGVLPDASTTGARGSGPSNPQTDLEPLPVANRSTAVPEPSTPALDPVAADTISRIDQPTGNETESQGAAAPAAPQKTQDTGKSQVPASDRVPASKEGARNGRTETVGSKSPNERPTRAVVSADDPAAPRAVDAKPQSEIQARAGTAIEANPADKSFRIGSPVESDDPSHQDLSATPPENPQQLPENSAEQPSDQDRAAIARARGTLATLDRYEGEHPPQIASVRTDPDQPSAYEWRRYPDHPDGPLSVVRIPVDIAVDPSSEPATGDRLEAGLWEKLRSAGDSLFNRGHTLPSGDRFLAELVPATDEGSGAVSLYLTENGEFGTLHEGTTVDDLAQRLHQDLGLEPGSGHGLSEDDLYKFSRAICRVNTDAMLGGLEHIQRLGRYAELEDRGNQYDLEDILRMPGENRFRIGVNPEEYRRLINPGGLAAPGRGDNCVIASLSALATFYGDPTVSVPRAPTVVDGEMTYTGVGDAEWRQIGPWMGNRPWDNFNDGTRTIPEQFDALRARIESAGPGSAALVGWGWKVYDAEQNPLFNPDGTPMVNSGHAIVLVYPHDAQGPVWFDPQSGEIITDPRLPEDVVQEAASLEYVAFEPPGGTPDATGTEHRGTGQSLSDTGIRNDPTLPGDPLRPLLGVPGDAVPGADRPEGTPGPGQLPGGQANRGGHDDSQLDAPTPGGEAVRRVGPDRPAPAGTADLSAPVPGDHPANAGGSEDDRIPGADRIPGPTSGTDQGIPPGDHQDQPGLPTGDATGGERGGLGAVAGPHERNLAGTGDIRGVEPSAEGGGGPLPGASGEQLEPWQRGIGAHGDAEQPTPPPESQPDRPFSLSTTPNGHDVEAAATRPAAVEPPGPSKPGAHPDEGAQRTSRQPDGSDGPVRPRLRPVRLTAFEGEDTNEPAPHAEMPGTLASGESPTSHESGPARLVAARKQAVQEFRAAFRDGAPEETLRELARRAGQALRDEHKLLMDSLNDLPYDDVLRQLDLLDLRDAPLQEQTPVQDVERALSGTGSAPGGRELIIGGGRAFRPLARGELTVNIDPEARPHLKADVAKMDALPTGTSGKAVFENVGLDQLTASAAAQLHRVLEPGGQLVMTTGPRYFAEQGLREAVIRTLENAGFTDIRWEFNEEADIRPFFDRDDEGTILLYSDGEPRLRWVPESPFQVTATKPGSPEASADDSAAPRNAGTTVPDAPARPRLRPVRLTGFDTGDSNQPTRPDAPARPRLRPVRLAPLDAGDSNQPPPVVNPAGGGSGGGDHGPDISELPTRPGGTQDETANAYGQGLRPQGANPNPQGPITVDQITPPQPGGGDEAAQMAGGQQMQQMMLPPEQSQQHAPQQPDMSPNPPVREAVPKIIDPRDLVRQQVILNREQDELNVRDNRRIATEQALADERLAAQNELDRAIRESRDVRNHTARVRAAQDAEQQFRNQADPDLDELRKRVADRQQAVNKALRQTGRPPAGLYDKVASAEAERRALRGQRAGVQTLLDQVKAQIDALRQHGNGADPDVAQRMKELLDQRTQLIGDKIGLDEKWVQANIAVHSLLRFGNDQSGATVDLSSARVIARFELPVSGNDRMQVNFTRQMLDEQVRNGNLSPILPEELRRPISAVRAVLNESGSTPERVRAALDAARSQIDLAARNVPDPRVTAYAHRLINELETGSSLPEQHWWQRAAWRSGVVDSQSVTKTMRVGADIVEAGNGTRYLRFNRLTDMIAYEANRYYFGSGVWDGLSDVLPPVDHELLWHEHFGLGYSASANTAVVEASGRRFEQNVDQRDYFAVKINPLAPGPAFIEQHVNFWPEAESQQDPATFDPALNLHDVDKVTIKNYWAVNPRIFFNHIALADVPLTARIVMDTVFTSTDNGAPTGAVNYSLQLMGSYSVLENLVQKTLPGILGANHITVPPDWALKIPDVGGDSTISLNLNKLFGGGAGAEIPPEMRDALARAGISVDRNGNLANPPDRFPRLPPP</sequence>
<keyword evidence="5" id="KW-1185">Reference proteome</keyword>
<evidence type="ECO:0008006" key="6">
    <source>
        <dbReference type="Google" id="ProtNLM"/>
    </source>
</evidence>
<evidence type="ECO:0000313" key="4">
    <source>
        <dbReference type="EMBL" id="MBU3067728.1"/>
    </source>
</evidence>
<feature type="compositionally biased region" description="Low complexity" evidence="1">
    <location>
        <begin position="592"/>
        <end position="608"/>
    </location>
</feature>
<feature type="compositionally biased region" description="Low complexity" evidence="1">
    <location>
        <begin position="288"/>
        <end position="320"/>
    </location>
</feature>
<feature type="compositionally biased region" description="Low complexity" evidence="1">
    <location>
        <begin position="464"/>
        <end position="475"/>
    </location>
</feature>
<feature type="domain" description="Outer membrane channel protein CpnT-like N-terminal" evidence="3">
    <location>
        <begin position="19"/>
        <end position="138"/>
    </location>
</feature>
<feature type="region of interest" description="Disordered" evidence="1">
    <location>
        <begin position="1633"/>
        <end position="1819"/>
    </location>
</feature>
<feature type="compositionally biased region" description="Polar residues" evidence="1">
    <location>
        <begin position="528"/>
        <end position="540"/>
    </location>
</feature>
<feature type="region of interest" description="Disordered" evidence="1">
    <location>
        <begin position="1066"/>
        <end position="1393"/>
    </location>
</feature>
<evidence type="ECO:0000256" key="1">
    <source>
        <dbReference type="SAM" id="MobiDB-lite"/>
    </source>
</evidence>
<proteinExistence type="predicted"/>
<dbReference type="InterPro" id="IPR028908">
    <property type="entry name" value="Tox-PL_dom"/>
</dbReference>
<feature type="domain" description="Tox-PL" evidence="2">
    <location>
        <begin position="909"/>
        <end position="1042"/>
    </location>
</feature>
<dbReference type="InterPro" id="IPR057746">
    <property type="entry name" value="CpnT-like_N"/>
</dbReference>
<dbReference type="Gene3D" id="3.40.50.150">
    <property type="entry name" value="Vaccinia Virus protein VP39"/>
    <property type="match status" value="1"/>
</dbReference>
<evidence type="ECO:0000259" key="2">
    <source>
        <dbReference type="Pfam" id="PF15644"/>
    </source>
</evidence>
<dbReference type="Proteomes" id="UP000733379">
    <property type="component" value="Unassembled WGS sequence"/>
</dbReference>
<protein>
    <recommendedName>
        <fullName evidence="6">Tox-PL domain-containing protein</fullName>
    </recommendedName>
</protein>